<dbReference type="EMBL" id="QXFV01000351">
    <property type="protein sequence ID" value="KAE9040229.1"/>
    <property type="molecule type" value="Genomic_DNA"/>
</dbReference>
<organism evidence="1 2">
    <name type="scientific">Phytophthora rubi</name>
    <dbReference type="NCBI Taxonomy" id="129364"/>
    <lineage>
        <taxon>Eukaryota</taxon>
        <taxon>Sar</taxon>
        <taxon>Stramenopiles</taxon>
        <taxon>Oomycota</taxon>
        <taxon>Peronosporomycetes</taxon>
        <taxon>Peronosporales</taxon>
        <taxon>Peronosporaceae</taxon>
        <taxon>Phytophthora</taxon>
    </lineage>
</organism>
<comment type="caution">
    <text evidence="1">The sequence shown here is derived from an EMBL/GenBank/DDBJ whole genome shotgun (WGS) entry which is preliminary data.</text>
</comment>
<accession>A0A6A3NA26</accession>
<gene>
    <name evidence="1" type="ORF">PR001_g7178</name>
</gene>
<evidence type="ECO:0000313" key="1">
    <source>
        <dbReference type="EMBL" id="KAE9040229.1"/>
    </source>
</evidence>
<dbReference type="AlphaFoldDB" id="A0A6A3NA26"/>
<evidence type="ECO:0000313" key="2">
    <source>
        <dbReference type="Proteomes" id="UP000429607"/>
    </source>
</evidence>
<reference evidence="1 2" key="1">
    <citation type="submission" date="2018-09" db="EMBL/GenBank/DDBJ databases">
        <title>Genomic investigation of the strawberry pathogen Phytophthora fragariae indicates pathogenicity is determined by transcriptional variation in three key races.</title>
        <authorList>
            <person name="Adams T.M."/>
            <person name="Armitage A.D."/>
            <person name="Sobczyk M.K."/>
            <person name="Bates H.J."/>
            <person name="Dunwell J.M."/>
            <person name="Nellist C.F."/>
            <person name="Harrison R.J."/>
        </authorList>
    </citation>
    <scope>NUCLEOTIDE SEQUENCE [LARGE SCALE GENOMIC DNA]</scope>
    <source>
        <strain evidence="1 2">SCRP249</strain>
    </source>
</reference>
<dbReference type="Proteomes" id="UP000429607">
    <property type="component" value="Unassembled WGS sequence"/>
</dbReference>
<proteinExistence type="predicted"/>
<sequence length="188" mass="20028">MALAILYHEKVKRSQEKVGGASILIIACVAYSKLRSLQGQVAQEGGAFFVKMEKLRSLQGQVAQEDGAVPGEDGGGGASALNVACVACVEFSVKMEKLSSRQGQVARVGGAVLGQVGGRQRPERCVRRVRGVLREDGEAELADLNVACVACVEFSVKMEKLSSRPERCVRRVRGVLREDGEAELAAPS</sequence>
<protein>
    <submittedName>
        <fullName evidence="1">Uncharacterized protein</fullName>
    </submittedName>
</protein>
<name>A0A6A3NA26_9STRA</name>